<dbReference type="AlphaFoldDB" id="A0AAD4F783"/>
<dbReference type="PANTHER" id="PTHR10039">
    <property type="entry name" value="AMELOGENIN"/>
    <property type="match status" value="1"/>
</dbReference>
<dbReference type="InterPro" id="IPR056884">
    <property type="entry name" value="NPHP3-like_N"/>
</dbReference>
<accession>A0AAD4F783</accession>
<dbReference type="PANTHER" id="PTHR10039:SF14">
    <property type="entry name" value="NACHT DOMAIN-CONTAINING PROTEIN"/>
    <property type="match status" value="1"/>
</dbReference>
<dbReference type="InterPro" id="IPR002110">
    <property type="entry name" value="Ankyrin_rpt"/>
</dbReference>
<feature type="coiled-coil region" evidence="3">
    <location>
        <begin position="170"/>
        <end position="226"/>
    </location>
</feature>
<evidence type="ECO:0000256" key="3">
    <source>
        <dbReference type="SAM" id="Coils"/>
    </source>
</evidence>
<dbReference type="EMBL" id="JAHCVI010000001">
    <property type="protein sequence ID" value="KAG7293900.1"/>
    <property type="molecule type" value="Genomic_DNA"/>
</dbReference>
<dbReference type="PROSITE" id="PS50088">
    <property type="entry name" value="ANK_REPEAT"/>
    <property type="match status" value="1"/>
</dbReference>
<dbReference type="InterPro" id="IPR027417">
    <property type="entry name" value="P-loop_NTPase"/>
</dbReference>
<dbReference type="InterPro" id="IPR056125">
    <property type="entry name" value="DUF7708"/>
</dbReference>
<dbReference type="SUPFAM" id="SSF48403">
    <property type="entry name" value="Ankyrin repeat"/>
    <property type="match status" value="1"/>
</dbReference>
<evidence type="ECO:0000256" key="2">
    <source>
        <dbReference type="PROSITE-ProRule" id="PRU00023"/>
    </source>
</evidence>
<organism evidence="6 7">
    <name type="scientific">Staphylotrichum longicolle</name>
    <dbReference type="NCBI Taxonomy" id="669026"/>
    <lineage>
        <taxon>Eukaryota</taxon>
        <taxon>Fungi</taxon>
        <taxon>Dikarya</taxon>
        <taxon>Ascomycota</taxon>
        <taxon>Pezizomycotina</taxon>
        <taxon>Sordariomycetes</taxon>
        <taxon>Sordariomycetidae</taxon>
        <taxon>Sordariales</taxon>
        <taxon>Chaetomiaceae</taxon>
        <taxon>Staphylotrichum</taxon>
    </lineage>
</organism>
<evidence type="ECO:0000256" key="1">
    <source>
        <dbReference type="ARBA" id="ARBA00022737"/>
    </source>
</evidence>
<dbReference type="SUPFAM" id="SSF52540">
    <property type="entry name" value="P-loop containing nucleoside triphosphate hydrolases"/>
    <property type="match status" value="1"/>
</dbReference>
<name>A0AAD4F783_9PEZI</name>
<keyword evidence="1" id="KW-0677">Repeat</keyword>
<gene>
    <name evidence="6" type="ORF">NEMBOFW57_003960</name>
</gene>
<dbReference type="PROSITE" id="PS50297">
    <property type="entry name" value="ANK_REP_REGION"/>
    <property type="match status" value="1"/>
</dbReference>
<proteinExistence type="predicted"/>
<dbReference type="InterPro" id="IPR036770">
    <property type="entry name" value="Ankyrin_rpt-contain_sf"/>
</dbReference>
<keyword evidence="3" id="KW-0175">Coiled coil</keyword>
<keyword evidence="7" id="KW-1185">Reference proteome</keyword>
<dbReference type="Proteomes" id="UP001197093">
    <property type="component" value="Unassembled WGS sequence"/>
</dbReference>
<evidence type="ECO:0000259" key="4">
    <source>
        <dbReference type="Pfam" id="PF24809"/>
    </source>
</evidence>
<protein>
    <submittedName>
        <fullName evidence="6">Uncharacterized protein</fullName>
    </submittedName>
</protein>
<dbReference type="SMART" id="SM00248">
    <property type="entry name" value="ANK"/>
    <property type="match status" value="2"/>
</dbReference>
<evidence type="ECO:0000313" key="6">
    <source>
        <dbReference type="EMBL" id="KAG7293900.1"/>
    </source>
</evidence>
<dbReference type="Pfam" id="PF24883">
    <property type="entry name" value="NPHP3_N"/>
    <property type="match status" value="1"/>
</dbReference>
<sequence length="759" mass="85186">MGSTFTDTTEEKYLLLTPEEHLEDLAAEFERLRGAGKRPSKARSFINKTKPLIKLLERHGKALDVASNLSPQFLTPLWVSLRIIMKIATGIDEYFSRLDDILQRLDDVLPRFQVYGELFANHEKVQAVIFEVYNVVTAFVNDATKVFRSTGHVVKDSVWRDFDGKFEGTLSKLRRLSENVEKEARAAEMIEAKQAREEAREAREEARQAREEARQHQAEVFRLTAEVRRLTHALLEGAENKERTTVLALLRSWTFQLLKLIWKSSDYPVAWERAKRHLIASDGTEEARPRDVRELLLSILEAQDTPSCCLAVDAIDECVDSEEFVRFIDKIPKRFKILVTSQDPPDIQPRLTPFFRTLAVTPDLTQQDINDYIHDAVVSLRTPDNRPLPDDIQQEIKHHLQASDGMFLLIHLMIEDIKQKTTLEEIAECLKRLPVSLSERYGRIMDAINQQDPSHSLLARKVFFWVLTMRQPLTAKEFCAAQAVRPAAADRTLIYSPRRRLTHPNSKSEIQRVCGSLIRPRGDEGRLYPFHATVKEYLAQHLSSLTAAMAQYYGLPSVTSADALAAAVCMRYLTSDTVAALHDKLPAHAAVHVDDTTTAHGDSAWTALVADDPQLDFLRYAVTHWFHHAQHIGNSAGSKDDELLDMAADLLDGARPNAAVVWRLYWLLAGPERARSAPGGQGGCPAGLSGLHMAAYFGLARVVEYLVLNGLLDVAVVDGEGKTPLQWAAERGHTGVVKVLIDAGASLEAVGRDVDKPMI</sequence>
<dbReference type="Gene3D" id="1.25.40.20">
    <property type="entry name" value="Ankyrin repeat-containing domain"/>
    <property type="match status" value="1"/>
</dbReference>
<reference evidence="6" key="1">
    <citation type="submission" date="2023-02" db="EMBL/GenBank/DDBJ databases">
        <authorList>
            <person name="Palmer J.M."/>
        </authorList>
    </citation>
    <scope>NUCLEOTIDE SEQUENCE</scope>
    <source>
        <strain evidence="6">FW57</strain>
    </source>
</reference>
<evidence type="ECO:0000259" key="5">
    <source>
        <dbReference type="Pfam" id="PF24883"/>
    </source>
</evidence>
<dbReference type="Pfam" id="PF24809">
    <property type="entry name" value="DUF7708"/>
    <property type="match status" value="1"/>
</dbReference>
<feature type="domain" description="Nephrocystin 3-like N-terminal" evidence="5">
    <location>
        <begin position="239"/>
        <end position="341"/>
    </location>
</feature>
<evidence type="ECO:0000313" key="7">
    <source>
        <dbReference type="Proteomes" id="UP001197093"/>
    </source>
</evidence>
<comment type="caution">
    <text evidence="6">The sequence shown here is derived from an EMBL/GenBank/DDBJ whole genome shotgun (WGS) entry which is preliminary data.</text>
</comment>
<feature type="repeat" description="ANK" evidence="2">
    <location>
        <begin position="720"/>
        <end position="752"/>
    </location>
</feature>
<keyword evidence="2" id="KW-0040">ANK repeat</keyword>
<dbReference type="Pfam" id="PF12796">
    <property type="entry name" value="Ank_2"/>
    <property type="match status" value="1"/>
</dbReference>
<feature type="domain" description="DUF7708" evidence="4">
    <location>
        <begin position="55"/>
        <end position="191"/>
    </location>
</feature>